<accession>A0A0C9TEA8</accession>
<sequence length="484" mass="55325">MIQRPSSIPAELWDTWSDRTKAAVVASQADERGTAQPNIDPILAGSGPRRTHDAYSDGPTAPYPYPPSGNGGTHDSRLSKEVKPLKVLYVDVLIHALAEVGEPLELEGSLYDEDAEDVTESRNKLSMVGREARTALKRIITSKFRFACNVPEGEKWPSVEEERLNPKTGESWLTPNFKTTVNDEYNRAIFVRVADLAWTDLQNIAQSECLRDRKIKWNKLSLLFAKETYRGFKPEWKADNDPHKMAEKVDHQCRNRWSQRRKDKAQRLMTAREAYISKHGVDPGELIHADHMSDEASGPEDNETEAAKLAWKQCMAAHKHIPNSEGALENISFLEVLRSPWRSKELEDVFVNLQDVWRESLSVKQKQCFHTIRVRDTERISPRIPEYTPFNFGINVEWLEVNKDKSELEDLLKEWGKWEDPEGFGSKKHLEDQGPADLGPSDEGERSQDEGTRMDLKRKKLLDIGQRTRPSLLQLTNLNHARTV</sequence>
<feature type="region of interest" description="Disordered" evidence="1">
    <location>
        <begin position="25"/>
        <end position="77"/>
    </location>
</feature>
<name>A0A0C9TEA8_PAXIN</name>
<reference evidence="2 3" key="1">
    <citation type="submission" date="2014-06" db="EMBL/GenBank/DDBJ databases">
        <authorList>
            <consortium name="DOE Joint Genome Institute"/>
            <person name="Kuo A."/>
            <person name="Kohler A."/>
            <person name="Nagy L.G."/>
            <person name="Floudas D."/>
            <person name="Copeland A."/>
            <person name="Barry K.W."/>
            <person name="Cichocki N."/>
            <person name="Veneault-Fourrey C."/>
            <person name="LaButti K."/>
            <person name="Lindquist E.A."/>
            <person name="Lipzen A."/>
            <person name="Lundell T."/>
            <person name="Morin E."/>
            <person name="Murat C."/>
            <person name="Sun H."/>
            <person name="Tunlid A."/>
            <person name="Henrissat B."/>
            <person name="Grigoriev I.V."/>
            <person name="Hibbett D.S."/>
            <person name="Martin F."/>
            <person name="Nordberg H.P."/>
            <person name="Cantor M.N."/>
            <person name="Hua S.X."/>
        </authorList>
    </citation>
    <scope>NUCLEOTIDE SEQUENCE [LARGE SCALE GENOMIC DNA]</scope>
    <source>
        <strain evidence="2 3">ATCC 200175</strain>
    </source>
</reference>
<keyword evidence="3" id="KW-1185">Reference proteome</keyword>
<dbReference type="HOGENOM" id="CLU_669210_0_0_1"/>
<dbReference type="OrthoDB" id="3269314at2759"/>
<reference evidence="3" key="2">
    <citation type="submission" date="2015-01" db="EMBL/GenBank/DDBJ databases">
        <title>Evolutionary Origins and Diversification of the Mycorrhizal Mutualists.</title>
        <authorList>
            <consortium name="DOE Joint Genome Institute"/>
            <consortium name="Mycorrhizal Genomics Consortium"/>
            <person name="Kohler A."/>
            <person name="Kuo A."/>
            <person name="Nagy L.G."/>
            <person name="Floudas D."/>
            <person name="Copeland A."/>
            <person name="Barry K.W."/>
            <person name="Cichocki N."/>
            <person name="Veneault-Fourrey C."/>
            <person name="LaButti K."/>
            <person name="Lindquist E.A."/>
            <person name="Lipzen A."/>
            <person name="Lundell T."/>
            <person name="Morin E."/>
            <person name="Murat C."/>
            <person name="Riley R."/>
            <person name="Ohm R."/>
            <person name="Sun H."/>
            <person name="Tunlid A."/>
            <person name="Henrissat B."/>
            <person name="Grigoriev I.V."/>
            <person name="Hibbett D.S."/>
            <person name="Martin F."/>
        </authorList>
    </citation>
    <scope>NUCLEOTIDE SEQUENCE [LARGE SCALE GENOMIC DNA]</scope>
    <source>
        <strain evidence="3">ATCC 200175</strain>
    </source>
</reference>
<proteinExistence type="predicted"/>
<dbReference type="EMBL" id="KN819479">
    <property type="protein sequence ID" value="KIJ09288.1"/>
    <property type="molecule type" value="Genomic_DNA"/>
</dbReference>
<feature type="compositionally biased region" description="Basic and acidic residues" evidence="1">
    <location>
        <begin position="443"/>
        <end position="455"/>
    </location>
</feature>
<evidence type="ECO:0000313" key="3">
    <source>
        <dbReference type="Proteomes" id="UP000053647"/>
    </source>
</evidence>
<dbReference type="AlphaFoldDB" id="A0A0C9TEA8"/>
<organism evidence="2 3">
    <name type="scientific">Paxillus involutus ATCC 200175</name>
    <dbReference type="NCBI Taxonomy" id="664439"/>
    <lineage>
        <taxon>Eukaryota</taxon>
        <taxon>Fungi</taxon>
        <taxon>Dikarya</taxon>
        <taxon>Basidiomycota</taxon>
        <taxon>Agaricomycotina</taxon>
        <taxon>Agaricomycetes</taxon>
        <taxon>Agaricomycetidae</taxon>
        <taxon>Boletales</taxon>
        <taxon>Paxilineae</taxon>
        <taxon>Paxillaceae</taxon>
        <taxon>Paxillus</taxon>
    </lineage>
</organism>
<dbReference type="Proteomes" id="UP000053647">
    <property type="component" value="Unassembled WGS sequence"/>
</dbReference>
<feature type="region of interest" description="Disordered" evidence="1">
    <location>
        <begin position="423"/>
        <end position="463"/>
    </location>
</feature>
<evidence type="ECO:0000256" key="1">
    <source>
        <dbReference type="SAM" id="MobiDB-lite"/>
    </source>
</evidence>
<protein>
    <submittedName>
        <fullName evidence="2">Uncharacterized protein</fullName>
    </submittedName>
</protein>
<evidence type="ECO:0000313" key="2">
    <source>
        <dbReference type="EMBL" id="KIJ09288.1"/>
    </source>
</evidence>
<gene>
    <name evidence="2" type="ORF">PAXINDRAFT_17608</name>
</gene>